<gene>
    <name evidence="2" type="primary">Contig19814.g21012</name>
    <name evidence="2" type="ORF">STYLEM_10022</name>
</gene>
<dbReference type="InParanoid" id="A0A078AGQ0"/>
<feature type="coiled-coil region" evidence="1">
    <location>
        <begin position="102"/>
        <end position="150"/>
    </location>
</feature>
<sequence>MVPLRIRADTTNQTISNYNNQTSQNLTKDCSLSIQNYLHRKSTSKFIGKTKSFAALPNFSEQSQIAVSNSNDPKITFYKLYKQPTNIISSPVNAEIEKYQDLKQFQSSLQDIRKEKKQADNKIKKLEKSIKRYERQITELIENTVDIERNLPASGSSTALNIRESNKSREKLRTLQKEFSNDNIRQKKNKHFLKKLSNNENKQQQTLKIQQKDQQDQQKVEIRNQDLDINQINEQQKYSNKENQGTQMLVSQRRRKANVLSPRILNKQSVILQDRIASLEKQKFNALKTNMERSIKTVKDGEVRMKATANLVNLDLVSNQDLHWFYEYEKSQSQLESKRKRSISNQKQQSKDIWNIIEFMKKQSPKISNTNHEIVDYKTRSSTILAESQTHVNLLNQSNLNTTKSVYQVLTRNQLDRLRNLRRENGMKRMRSMGESQFNDTFRNSQLSKYL</sequence>
<keyword evidence="1" id="KW-0175">Coiled coil</keyword>
<evidence type="ECO:0000313" key="3">
    <source>
        <dbReference type="Proteomes" id="UP000039865"/>
    </source>
</evidence>
<dbReference type="Proteomes" id="UP000039865">
    <property type="component" value="Unassembled WGS sequence"/>
</dbReference>
<organism evidence="2 3">
    <name type="scientific">Stylonychia lemnae</name>
    <name type="common">Ciliate</name>
    <dbReference type="NCBI Taxonomy" id="5949"/>
    <lineage>
        <taxon>Eukaryota</taxon>
        <taxon>Sar</taxon>
        <taxon>Alveolata</taxon>
        <taxon>Ciliophora</taxon>
        <taxon>Intramacronucleata</taxon>
        <taxon>Spirotrichea</taxon>
        <taxon>Stichotrichia</taxon>
        <taxon>Sporadotrichida</taxon>
        <taxon>Oxytrichidae</taxon>
        <taxon>Stylonychinae</taxon>
        <taxon>Stylonychia</taxon>
    </lineage>
</organism>
<keyword evidence="3" id="KW-1185">Reference proteome</keyword>
<dbReference type="AlphaFoldDB" id="A0A078AGQ0"/>
<name>A0A078AGQ0_STYLE</name>
<evidence type="ECO:0000313" key="2">
    <source>
        <dbReference type="EMBL" id="CDW81016.1"/>
    </source>
</evidence>
<accession>A0A078AGQ0</accession>
<protein>
    <submittedName>
        <fullName evidence="2">Uncharacterized protein</fullName>
    </submittedName>
</protein>
<dbReference type="EMBL" id="CCKQ01009522">
    <property type="protein sequence ID" value="CDW81016.1"/>
    <property type="molecule type" value="Genomic_DNA"/>
</dbReference>
<evidence type="ECO:0000256" key="1">
    <source>
        <dbReference type="SAM" id="Coils"/>
    </source>
</evidence>
<reference evidence="2 3" key="1">
    <citation type="submission" date="2014-06" db="EMBL/GenBank/DDBJ databases">
        <authorList>
            <person name="Swart Estienne"/>
        </authorList>
    </citation>
    <scope>NUCLEOTIDE SEQUENCE [LARGE SCALE GENOMIC DNA]</scope>
    <source>
        <strain evidence="2 3">130c</strain>
    </source>
</reference>
<proteinExistence type="predicted"/>